<dbReference type="SUPFAM" id="SSF141371">
    <property type="entry name" value="PilZ domain-like"/>
    <property type="match status" value="1"/>
</dbReference>
<dbReference type="AlphaFoldDB" id="A0A4S8PRI8"/>
<evidence type="ECO:0000259" key="1">
    <source>
        <dbReference type="Pfam" id="PF07238"/>
    </source>
</evidence>
<dbReference type="RefSeq" id="WP_136542454.1">
    <property type="nucleotide sequence ID" value="NZ_STGU01000010.1"/>
</dbReference>
<gene>
    <name evidence="2" type="ORF">FAA86_17665</name>
</gene>
<name>A0A4S8PRI8_9HYPH</name>
<feature type="domain" description="PilZ" evidence="1">
    <location>
        <begin position="2"/>
        <end position="84"/>
    </location>
</feature>
<protein>
    <submittedName>
        <fullName evidence="2">PilZ domain-containing protein</fullName>
    </submittedName>
</protein>
<dbReference type="Proteomes" id="UP000307378">
    <property type="component" value="Unassembled WGS sequence"/>
</dbReference>
<dbReference type="Pfam" id="PF07238">
    <property type="entry name" value="PilZ"/>
    <property type="match status" value="1"/>
</dbReference>
<evidence type="ECO:0000313" key="2">
    <source>
        <dbReference type="EMBL" id="THV33847.1"/>
    </source>
</evidence>
<accession>A0A4S8PRI8</accession>
<comment type="caution">
    <text evidence="2">The sequence shown here is derived from an EMBL/GenBank/DDBJ whole genome shotgun (WGS) entry which is preliminary data.</text>
</comment>
<organism evidence="2 3">
    <name type="scientific">Rhizobium rosettiformans W3</name>
    <dbReference type="NCBI Taxonomy" id="538378"/>
    <lineage>
        <taxon>Bacteria</taxon>
        <taxon>Pseudomonadati</taxon>
        <taxon>Pseudomonadota</taxon>
        <taxon>Alphaproteobacteria</taxon>
        <taxon>Hyphomicrobiales</taxon>
        <taxon>Rhizobiaceae</taxon>
        <taxon>Rhizobium/Agrobacterium group</taxon>
        <taxon>Rhizobium</taxon>
    </lineage>
</organism>
<dbReference type="InterPro" id="IPR009875">
    <property type="entry name" value="PilZ_domain"/>
</dbReference>
<sequence length="100" mass="11571">MERRNEIRQACELSSLVLMFGCHFRGLISDWSPKGLKLELTESLMLADREAFVLHCERFGVLHAEVIWRRGVEIGARIHNWRTAAVSSRIRPYLAQSANY</sequence>
<proteinExistence type="predicted"/>
<dbReference type="EMBL" id="STGU01000010">
    <property type="protein sequence ID" value="THV33847.1"/>
    <property type="molecule type" value="Genomic_DNA"/>
</dbReference>
<dbReference type="GO" id="GO:0035438">
    <property type="term" value="F:cyclic-di-GMP binding"/>
    <property type="evidence" value="ECO:0007669"/>
    <property type="project" value="InterPro"/>
</dbReference>
<evidence type="ECO:0000313" key="3">
    <source>
        <dbReference type="Proteomes" id="UP000307378"/>
    </source>
</evidence>
<reference evidence="2 3" key="1">
    <citation type="submission" date="2019-04" db="EMBL/GenBank/DDBJ databases">
        <title>genome sequence of strain W3.</title>
        <authorList>
            <person name="Gao J."/>
            <person name="Sun J."/>
        </authorList>
    </citation>
    <scope>NUCLEOTIDE SEQUENCE [LARGE SCALE GENOMIC DNA]</scope>
    <source>
        <strain evidence="2 3">W3</strain>
    </source>
</reference>